<name>A0A0G0R112_9BACT</name>
<evidence type="ECO:0000313" key="3">
    <source>
        <dbReference type="Proteomes" id="UP000034301"/>
    </source>
</evidence>
<keyword evidence="1" id="KW-0472">Membrane</keyword>
<evidence type="ECO:0008006" key="4">
    <source>
        <dbReference type="Google" id="ProtNLM"/>
    </source>
</evidence>
<dbReference type="AlphaFoldDB" id="A0A0G0R112"/>
<sequence>MTLSVEWFSAFIYSYPLLKYIIIFFGAAFGGESAIIFLSFLAAQNAFPLVPFFIVSFFGTLSSDTLWFLLGKTKMAGKIVGHRYTAKTITIIFEAIKRLSRGNHLFAFIFAKFLIGTRVVVIFYVSKTGIAFKKFICNDLAAILIWLTTLTSIGFLSGLGFAYLSRILKNVYAGVGFVVLVLLVIVIAQIWLKKVFTQEEEEIIKEKNL</sequence>
<feature type="transmembrane region" description="Helical" evidence="1">
    <location>
        <begin position="49"/>
        <end position="70"/>
    </location>
</feature>
<comment type="caution">
    <text evidence="2">The sequence shown here is derived from an EMBL/GenBank/DDBJ whole genome shotgun (WGS) entry which is preliminary data.</text>
</comment>
<evidence type="ECO:0000313" key="2">
    <source>
        <dbReference type="EMBL" id="KKR43421.1"/>
    </source>
</evidence>
<protein>
    <recommendedName>
        <fullName evidence="4">DedA family protein</fullName>
    </recommendedName>
</protein>
<feature type="transmembrane region" description="Helical" evidence="1">
    <location>
        <begin position="140"/>
        <end position="164"/>
    </location>
</feature>
<feature type="transmembrane region" description="Helical" evidence="1">
    <location>
        <begin position="171"/>
        <end position="192"/>
    </location>
</feature>
<keyword evidence="1" id="KW-0812">Transmembrane</keyword>
<evidence type="ECO:0000256" key="1">
    <source>
        <dbReference type="SAM" id="Phobius"/>
    </source>
</evidence>
<dbReference type="Proteomes" id="UP000034301">
    <property type="component" value="Unassembled WGS sequence"/>
</dbReference>
<feature type="transmembrane region" description="Helical" evidence="1">
    <location>
        <begin position="105"/>
        <end position="125"/>
    </location>
</feature>
<reference evidence="2 3" key="1">
    <citation type="journal article" date="2015" name="Nature">
        <title>rRNA introns, odd ribosomes, and small enigmatic genomes across a large radiation of phyla.</title>
        <authorList>
            <person name="Brown C.T."/>
            <person name="Hug L.A."/>
            <person name="Thomas B.C."/>
            <person name="Sharon I."/>
            <person name="Castelle C.J."/>
            <person name="Singh A."/>
            <person name="Wilkins M.J."/>
            <person name="Williams K.H."/>
            <person name="Banfield J.F."/>
        </authorList>
    </citation>
    <scope>NUCLEOTIDE SEQUENCE [LARGE SCALE GENOMIC DNA]</scope>
</reference>
<keyword evidence="1" id="KW-1133">Transmembrane helix</keyword>
<proteinExistence type="predicted"/>
<gene>
    <name evidence="2" type="ORF">UT78_C0004G0031</name>
</gene>
<accession>A0A0G0R112</accession>
<organism evidence="2 3">
    <name type="scientific">Candidatus Nomurabacteria bacterium GW2011_GWF2_40_12</name>
    <dbReference type="NCBI Taxonomy" id="1618776"/>
    <lineage>
        <taxon>Bacteria</taxon>
        <taxon>Candidatus Nomuraibacteriota</taxon>
    </lineage>
</organism>
<dbReference type="EMBL" id="LBYC01000004">
    <property type="protein sequence ID" value="KKR43421.1"/>
    <property type="molecule type" value="Genomic_DNA"/>
</dbReference>